<proteinExistence type="predicted"/>
<protein>
    <submittedName>
        <fullName evidence="1">DUF4192 family protein</fullName>
    </submittedName>
</protein>
<accession>A0ABW1C6H6</accession>
<evidence type="ECO:0000313" key="1">
    <source>
        <dbReference type="EMBL" id="MFC5820982.1"/>
    </source>
</evidence>
<dbReference type="RefSeq" id="WP_219546489.1">
    <property type="nucleotide sequence ID" value="NZ_JAHKRN010000024.1"/>
</dbReference>
<organism evidence="1 2">
    <name type="scientific">Nonomuraea harbinensis</name>
    <dbReference type="NCBI Taxonomy" id="1286938"/>
    <lineage>
        <taxon>Bacteria</taxon>
        <taxon>Bacillati</taxon>
        <taxon>Actinomycetota</taxon>
        <taxon>Actinomycetes</taxon>
        <taxon>Streptosporangiales</taxon>
        <taxon>Streptosporangiaceae</taxon>
        <taxon>Nonomuraea</taxon>
    </lineage>
</organism>
<name>A0ABW1C6H6_9ACTN</name>
<dbReference type="Proteomes" id="UP001596096">
    <property type="component" value="Unassembled WGS sequence"/>
</dbReference>
<comment type="caution">
    <text evidence="1">The sequence shown here is derived from an EMBL/GenBank/DDBJ whole genome shotgun (WGS) entry which is preliminary data.</text>
</comment>
<reference evidence="2" key="1">
    <citation type="journal article" date="2019" name="Int. J. Syst. Evol. Microbiol.">
        <title>The Global Catalogue of Microorganisms (GCM) 10K type strain sequencing project: providing services to taxonomists for standard genome sequencing and annotation.</title>
        <authorList>
            <consortium name="The Broad Institute Genomics Platform"/>
            <consortium name="The Broad Institute Genome Sequencing Center for Infectious Disease"/>
            <person name="Wu L."/>
            <person name="Ma J."/>
        </authorList>
    </citation>
    <scope>NUCLEOTIDE SEQUENCE [LARGE SCALE GENOMIC DNA]</scope>
    <source>
        <strain evidence="2">CGMCC 4.7106</strain>
    </source>
</reference>
<sequence>MTSTNLPVPQPAGDRATWLRHLTRRLATELADQLRAQPPTGQIVDEARTRLHQTINRYRDGDRADDTTAIRLSMDLRIVRIRDEAWLASQVEPIVMTALLLDVADRIEPAFLAPVGSLLAFTAWHQGEQDAARRAVEEVLAREPFYSMALLVQMALQLNVPSRALRDRMPTLGEIDIMMGPPRPDWLQPLQWTLADYLERAC</sequence>
<dbReference type="EMBL" id="JBHSNW010000029">
    <property type="protein sequence ID" value="MFC5820982.1"/>
    <property type="molecule type" value="Genomic_DNA"/>
</dbReference>
<evidence type="ECO:0000313" key="2">
    <source>
        <dbReference type="Proteomes" id="UP001596096"/>
    </source>
</evidence>
<dbReference type="Pfam" id="PF13830">
    <property type="entry name" value="DUF4192"/>
    <property type="match status" value="1"/>
</dbReference>
<keyword evidence="2" id="KW-1185">Reference proteome</keyword>
<dbReference type="InterPro" id="IPR025447">
    <property type="entry name" value="DUF4192"/>
</dbReference>
<gene>
    <name evidence="1" type="ORF">ACFPUY_38305</name>
</gene>